<dbReference type="AlphaFoldDB" id="A0AAN9A120"/>
<keyword evidence="1" id="KW-0687">Ribonucleoprotein</keyword>
<gene>
    <name evidence="1" type="primary">MRPL19</name>
    <name evidence="1" type="ORF">SK128_021362</name>
</gene>
<dbReference type="GO" id="GO:0005840">
    <property type="term" value="C:ribosome"/>
    <property type="evidence" value="ECO:0007669"/>
    <property type="project" value="UniProtKB-KW"/>
</dbReference>
<keyword evidence="2" id="KW-1185">Reference proteome</keyword>
<name>A0AAN9A120_HALRR</name>
<accession>A0AAN9A120</accession>
<dbReference type="EMBL" id="JAXCGZ010019897">
    <property type="protein sequence ID" value="KAK7065782.1"/>
    <property type="molecule type" value="Genomic_DNA"/>
</dbReference>
<comment type="caution">
    <text evidence="1">The sequence shown here is derived from an EMBL/GenBank/DDBJ whole genome shotgun (WGS) entry which is preliminary data.</text>
</comment>
<reference evidence="1 2" key="1">
    <citation type="submission" date="2023-11" db="EMBL/GenBank/DDBJ databases">
        <title>Halocaridina rubra genome assembly.</title>
        <authorList>
            <person name="Smith C."/>
        </authorList>
    </citation>
    <scope>NUCLEOTIDE SEQUENCE [LARGE SCALE GENOMIC DNA]</scope>
    <source>
        <strain evidence="1">EP-1</strain>
        <tissue evidence="1">Whole</tissue>
    </source>
</reference>
<sequence>MDLGLPERFYKRAKEFEKPWEKYDLMKEYRATIPEEEQMDIFREVMPYYPKLEAGRRRVKRHRAKKAMRS</sequence>
<evidence type="ECO:0000313" key="1">
    <source>
        <dbReference type="EMBL" id="KAK7065782.1"/>
    </source>
</evidence>
<evidence type="ECO:0000313" key="2">
    <source>
        <dbReference type="Proteomes" id="UP001381693"/>
    </source>
</evidence>
<organism evidence="1 2">
    <name type="scientific">Halocaridina rubra</name>
    <name type="common">Hawaiian red shrimp</name>
    <dbReference type="NCBI Taxonomy" id="373956"/>
    <lineage>
        <taxon>Eukaryota</taxon>
        <taxon>Metazoa</taxon>
        <taxon>Ecdysozoa</taxon>
        <taxon>Arthropoda</taxon>
        <taxon>Crustacea</taxon>
        <taxon>Multicrustacea</taxon>
        <taxon>Malacostraca</taxon>
        <taxon>Eumalacostraca</taxon>
        <taxon>Eucarida</taxon>
        <taxon>Decapoda</taxon>
        <taxon>Pleocyemata</taxon>
        <taxon>Caridea</taxon>
        <taxon>Atyoidea</taxon>
        <taxon>Atyidae</taxon>
        <taxon>Halocaridina</taxon>
    </lineage>
</organism>
<dbReference type="Proteomes" id="UP001381693">
    <property type="component" value="Unassembled WGS sequence"/>
</dbReference>
<protein>
    <submittedName>
        <fullName evidence="1">Mitochondrial 54S ribosomal protein YmL19</fullName>
    </submittedName>
</protein>
<keyword evidence="1" id="KW-0689">Ribosomal protein</keyword>
<proteinExistence type="predicted"/>